<dbReference type="OrthoDB" id="573320at2"/>
<protein>
    <submittedName>
        <fullName evidence="1">Uncharacterized protein</fullName>
    </submittedName>
</protein>
<evidence type="ECO:0000313" key="1">
    <source>
        <dbReference type="EMBL" id="KKD38931.1"/>
    </source>
</evidence>
<dbReference type="Proteomes" id="UP000033607">
    <property type="component" value="Unassembled WGS sequence"/>
</dbReference>
<accession>A0A0F5YJ65</accession>
<organism evidence="1 2">
    <name type="scientific">Limnoraphis robusta CS-951</name>
    <dbReference type="NCBI Taxonomy" id="1637645"/>
    <lineage>
        <taxon>Bacteria</taxon>
        <taxon>Bacillati</taxon>
        <taxon>Cyanobacteriota</taxon>
        <taxon>Cyanophyceae</taxon>
        <taxon>Oscillatoriophycideae</taxon>
        <taxon>Oscillatoriales</taxon>
        <taxon>Sirenicapillariaceae</taxon>
        <taxon>Limnoraphis</taxon>
    </lineage>
</organism>
<dbReference type="EMBL" id="LATL02000205">
    <property type="protein sequence ID" value="KKD38931.1"/>
    <property type="molecule type" value="Genomic_DNA"/>
</dbReference>
<gene>
    <name evidence="1" type="ORF">WN50_06215</name>
</gene>
<sequence length="83" mass="9359">MQAFEVMGTVDEKGQLVLDQSLEIGQKSRVKVIILVTQDNESESDPDDTPVEEIKASLRRALKEMKSGQRIPLEKMWEGIDAE</sequence>
<dbReference type="PATRIC" id="fig|1637645.4.peg.4061"/>
<proteinExistence type="predicted"/>
<reference evidence="1 2" key="1">
    <citation type="submission" date="2015-06" db="EMBL/GenBank/DDBJ databases">
        <title>Draft genome assembly of filamentous brackish cyanobacterium Limnoraphis robusta strain CS-951.</title>
        <authorList>
            <person name="Willis A."/>
            <person name="Parks M."/>
            <person name="Burford M.A."/>
        </authorList>
    </citation>
    <scope>NUCLEOTIDE SEQUENCE [LARGE SCALE GENOMIC DNA]</scope>
    <source>
        <strain evidence="1 2">CS-951</strain>
    </source>
</reference>
<name>A0A0F5YJ65_9CYAN</name>
<dbReference type="RefSeq" id="WP_046277649.1">
    <property type="nucleotide sequence ID" value="NZ_LATL02000205.1"/>
</dbReference>
<evidence type="ECO:0000313" key="2">
    <source>
        <dbReference type="Proteomes" id="UP000033607"/>
    </source>
</evidence>
<comment type="caution">
    <text evidence="1">The sequence shown here is derived from an EMBL/GenBank/DDBJ whole genome shotgun (WGS) entry which is preliminary data.</text>
</comment>
<dbReference type="AlphaFoldDB" id="A0A0F5YJ65"/>